<name>A0ABX5Q5Q4_9BACL</name>
<protein>
    <submittedName>
        <fullName evidence="1">Uncharacterized protein</fullName>
    </submittedName>
</protein>
<dbReference type="EMBL" id="CP025688">
    <property type="protein sequence ID" value="QAA21970.1"/>
    <property type="molecule type" value="Genomic_DNA"/>
</dbReference>
<accession>A0ABX5Q5Q4</accession>
<reference evidence="1 2" key="1">
    <citation type="submission" date="2018-01" db="EMBL/GenBank/DDBJ databases">
        <title>Complete genome sequencing of Sporolactobacillus terrae DLG3.</title>
        <authorList>
            <person name="Nam Y.-D."/>
            <person name="Kang J."/>
            <person name="Chung W.-H."/>
        </authorList>
    </citation>
    <scope>NUCLEOTIDE SEQUENCE [LARGE SCALE GENOMIC DNA]</scope>
    <source>
        <strain evidence="1 2">DLG3</strain>
    </source>
</reference>
<keyword evidence="2" id="KW-1185">Reference proteome</keyword>
<dbReference type="Proteomes" id="UP000285882">
    <property type="component" value="Chromosome"/>
</dbReference>
<evidence type="ECO:0000313" key="1">
    <source>
        <dbReference type="EMBL" id="QAA21970.1"/>
    </source>
</evidence>
<gene>
    <name evidence="1" type="ORF">C0674_04680</name>
</gene>
<evidence type="ECO:0000313" key="2">
    <source>
        <dbReference type="Proteomes" id="UP000285882"/>
    </source>
</evidence>
<sequence length="109" mass="12281">MPAYTSFIISDLAKLAAPSESFLCQTFTSEPVRKKIFINMFFILTIFPYGDNCLKARTASAASARRLPIQMFAKSPHFQGHAFRSLGKNQHFLLYVKTGAMKTERAVWG</sequence>
<proteinExistence type="predicted"/>
<organism evidence="1 2">
    <name type="scientific">Sporolactobacillus terrae</name>
    <dbReference type="NCBI Taxonomy" id="269673"/>
    <lineage>
        <taxon>Bacteria</taxon>
        <taxon>Bacillati</taxon>
        <taxon>Bacillota</taxon>
        <taxon>Bacilli</taxon>
        <taxon>Bacillales</taxon>
        <taxon>Sporolactobacillaceae</taxon>
        <taxon>Sporolactobacillus</taxon>
    </lineage>
</organism>